<comment type="caution">
    <text evidence="2">The sequence shown here is derived from an EMBL/GenBank/DDBJ whole genome shotgun (WGS) entry which is preliminary data.</text>
</comment>
<gene>
    <name evidence="2" type="ORF">FPANT_11940</name>
</gene>
<feature type="compositionally biased region" description="Polar residues" evidence="1">
    <location>
        <begin position="68"/>
        <end position="77"/>
    </location>
</feature>
<proteinExistence type="predicted"/>
<keyword evidence="3" id="KW-1185">Reference proteome</keyword>
<dbReference type="Proteomes" id="UP000544095">
    <property type="component" value="Unassembled WGS sequence"/>
</dbReference>
<accession>A0A8H5NRC5</accession>
<evidence type="ECO:0000313" key="2">
    <source>
        <dbReference type="EMBL" id="KAF5574118.1"/>
    </source>
</evidence>
<evidence type="ECO:0000256" key="1">
    <source>
        <dbReference type="SAM" id="MobiDB-lite"/>
    </source>
</evidence>
<protein>
    <submittedName>
        <fullName evidence="2">Uncharacterized protein</fullName>
    </submittedName>
</protein>
<sequence>MIDNWDEILEPPENPSIVRSVGNWLGCLATMVLCLQMGRPTVDLSNRFCWECSLEKWREIHSDRIRKSQASDPQPESGSPEDAISPDGVAGAVVASTAELSGPFGEATELLWDTELNKWTFTSRVPVPNNRVSDFSISKRDKPSTTISEEMSDLVIIC</sequence>
<reference evidence="2 3" key="1">
    <citation type="submission" date="2020-05" db="EMBL/GenBank/DDBJ databases">
        <title>Identification and distribution of gene clusters putatively required for synthesis of sphingolipid metabolism inhibitors in phylogenetically diverse species of the filamentous fungus Fusarium.</title>
        <authorList>
            <person name="Kim H.-S."/>
            <person name="Busman M."/>
            <person name="Brown D.W."/>
            <person name="Divon H."/>
            <person name="Uhlig S."/>
            <person name="Proctor R.H."/>
        </authorList>
    </citation>
    <scope>NUCLEOTIDE SEQUENCE [LARGE SCALE GENOMIC DNA]</scope>
    <source>
        <strain evidence="2 3">NRRL 25211</strain>
    </source>
</reference>
<evidence type="ECO:0000313" key="3">
    <source>
        <dbReference type="Proteomes" id="UP000544095"/>
    </source>
</evidence>
<name>A0A8H5NRC5_9HYPO</name>
<organism evidence="2 3">
    <name type="scientific">Fusarium pseudoanthophilum</name>
    <dbReference type="NCBI Taxonomy" id="48495"/>
    <lineage>
        <taxon>Eukaryota</taxon>
        <taxon>Fungi</taxon>
        <taxon>Dikarya</taxon>
        <taxon>Ascomycota</taxon>
        <taxon>Pezizomycotina</taxon>
        <taxon>Sordariomycetes</taxon>
        <taxon>Hypocreomycetidae</taxon>
        <taxon>Hypocreales</taxon>
        <taxon>Nectriaceae</taxon>
        <taxon>Fusarium</taxon>
        <taxon>Fusarium fujikuroi species complex</taxon>
    </lineage>
</organism>
<feature type="region of interest" description="Disordered" evidence="1">
    <location>
        <begin position="64"/>
        <end position="88"/>
    </location>
</feature>
<dbReference type="EMBL" id="JAAOAR010000755">
    <property type="protein sequence ID" value="KAF5574118.1"/>
    <property type="molecule type" value="Genomic_DNA"/>
</dbReference>
<dbReference type="AlphaFoldDB" id="A0A8H5NRC5"/>